<keyword evidence="3" id="KW-1185">Reference proteome</keyword>
<evidence type="ECO:0000313" key="3">
    <source>
        <dbReference type="Proteomes" id="UP000094472"/>
    </source>
</evidence>
<name>A0A1E3W7M7_9HYPH</name>
<evidence type="ECO:0008006" key="4">
    <source>
        <dbReference type="Google" id="ProtNLM"/>
    </source>
</evidence>
<accession>A0A1E3W7M7</accession>
<sequence>MLKYIVAGALLVAVATPALAADYYVSLRYGGGCVMTNTAPSSKHYKVMGVYSTKRQAKMAMHGMMDCR</sequence>
<evidence type="ECO:0000256" key="1">
    <source>
        <dbReference type="SAM" id="SignalP"/>
    </source>
</evidence>
<feature type="chain" id="PRO_5009139061" description="SPOR domain-containing protein" evidence="1">
    <location>
        <begin position="21"/>
        <end position="68"/>
    </location>
</feature>
<dbReference type="RefSeq" id="WP_069440678.1">
    <property type="nucleotide sequence ID" value="NZ_LPWF01000004.1"/>
</dbReference>
<proteinExistence type="predicted"/>
<dbReference type="EMBL" id="LPWF01000004">
    <property type="protein sequence ID" value="ODS01809.1"/>
    <property type="molecule type" value="Genomic_DNA"/>
</dbReference>
<protein>
    <recommendedName>
        <fullName evidence="4">SPOR domain-containing protein</fullName>
    </recommendedName>
</protein>
<dbReference type="AlphaFoldDB" id="A0A1E3W7M7"/>
<reference evidence="2 3" key="1">
    <citation type="journal article" date="2016" name="Environ. Microbiol.">
        <title>New Methyloceanibacter diversity from North Sea sediments includes methanotroph containing solely the soluble methane monooxygenase.</title>
        <authorList>
            <person name="Vekeman B."/>
            <person name="Kerckhof F.M."/>
            <person name="Cremers G."/>
            <person name="de Vos P."/>
            <person name="Vandamme P."/>
            <person name="Boon N."/>
            <person name="Op den Camp H.J."/>
            <person name="Heylen K."/>
        </authorList>
    </citation>
    <scope>NUCLEOTIDE SEQUENCE [LARGE SCALE GENOMIC DNA]</scope>
    <source>
        <strain evidence="2 3">R-67175</strain>
    </source>
</reference>
<comment type="caution">
    <text evidence="2">The sequence shown here is derived from an EMBL/GenBank/DDBJ whole genome shotgun (WGS) entry which is preliminary data.</text>
</comment>
<gene>
    <name evidence="2" type="ORF">AUC69_06160</name>
</gene>
<evidence type="ECO:0000313" key="2">
    <source>
        <dbReference type="EMBL" id="ODS01809.1"/>
    </source>
</evidence>
<dbReference type="Proteomes" id="UP000094472">
    <property type="component" value="Unassembled WGS sequence"/>
</dbReference>
<feature type="signal peptide" evidence="1">
    <location>
        <begin position="1"/>
        <end position="20"/>
    </location>
</feature>
<keyword evidence="1" id="KW-0732">Signal</keyword>
<organism evidence="2 3">
    <name type="scientific">Methyloceanibacter superfactus</name>
    <dbReference type="NCBI Taxonomy" id="1774969"/>
    <lineage>
        <taxon>Bacteria</taxon>
        <taxon>Pseudomonadati</taxon>
        <taxon>Pseudomonadota</taxon>
        <taxon>Alphaproteobacteria</taxon>
        <taxon>Hyphomicrobiales</taxon>
        <taxon>Hyphomicrobiaceae</taxon>
        <taxon>Methyloceanibacter</taxon>
    </lineage>
</organism>